<dbReference type="InterPro" id="IPR050551">
    <property type="entry name" value="Fructan_Metab_Enzymes"/>
</dbReference>
<evidence type="ECO:0000256" key="2">
    <source>
        <dbReference type="ARBA" id="ARBA00022801"/>
    </source>
</evidence>
<comment type="similarity">
    <text evidence="1">Belongs to the glycosyl hydrolase 32 family.</text>
</comment>
<dbReference type="AlphaFoldDB" id="A0AAQ3JMU1"/>
<evidence type="ECO:0000259" key="4">
    <source>
        <dbReference type="Pfam" id="PF00251"/>
    </source>
</evidence>
<accession>A0AAQ3JMU1</accession>
<dbReference type="InterPro" id="IPR013148">
    <property type="entry name" value="Glyco_hydro_32_N"/>
</dbReference>
<evidence type="ECO:0000256" key="3">
    <source>
        <dbReference type="ARBA" id="ARBA00023295"/>
    </source>
</evidence>
<dbReference type="GO" id="GO:0016798">
    <property type="term" value="F:hydrolase activity, acting on glycosyl bonds"/>
    <property type="evidence" value="ECO:0007669"/>
    <property type="project" value="UniProtKB-KW"/>
</dbReference>
<dbReference type="Gene3D" id="2.115.10.20">
    <property type="entry name" value="Glycosyl hydrolase domain, family 43"/>
    <property type="match status" value="1"/>
</dbReference>
<dbReference type="PANTHER" id="PTHR31953">
    <property type="entry name" value="BETA-FRUCTOFURANOSIDASE, INSOLUBLE ISOENZYME CWINV1-RELATED"/>
    <property type="match status" value="1"/>
</dbReference>
<keyword evidence="6" id="KW-1185">Reference proteome</keyword>
<gene>
    <name evidence="5" type="ORF">Cni_G00487</name>
</gene>
<protein>
    <recommendedName>
        <fullName evidence="4">Glycosyl hydrolase family 32 N-terminal domain-containing protein</fullName>
    </recommendedName>
</protein>
<dbReference type="EMBL" id="CP136890">
    <property type="protein sequence ID" value="WOK91796.1"/>
    <property type="molecule type" value="Genomic_DNA"/>
</dbReference>
<sequence length="101" mass="11481">MRDLNVVHASKLKPRSSAVWRWWLQFVGAEGEVMLRLLNCDCLPIAMVPDRWYDANGVWTGSATFLLDGRIAMLYTTSTTESVQVQNLAFPNDLNDPLLLR</sequence>
<evidence type="ECO:0000256" key="1">
    <source>
        <dbReference type="ARBA" id="ARBA00009902"/>
    </source>
</evidence>
<name>A0AAQ3JMU1_9LILI</name>
<dbReference type="SUPFAM" id="SSF75005">
    <property type="entry name" value="Arabinanase/levansucrase/invertase"/>
    <property type="match status" value="1"/>
</dbReference>
<proteinExistence type="inferred from homology"/>
<feature type="domain" description="Glycosyl hydrolase family 32 N-terminal" evidence="4">
    <location>
        <begin position="38"/>
        <end position="93"/>
    </location>
</feature>
<keyword evidence="2" id="KW-0378">Hydrolase</keyword>
<dbReference type="Proteomes" id="UP001327560">
    <property type="component" value="Chromosome 1"/>
</dbReference>
<keyword evidence="3" id="KW-0326">Glycosidase</keyword>
<evidence type="ECO:0000313" key="5">
    <source>
        <dbReference type="EMBL" id="WOK91796.1"/>
    </source>
</evidence>
<dbReference type="InterPro" id="IPR023296">
    <property type="entry name" value="Glyco_hydro_beta-prop_sf"/>
</dbReference>
<reference evidence="5 6" key="1">
    <citation type="submission" date="2023-10" db="EMBL/GenBank/DDBJ databases">
        <title>Chromosome-scale genome assembly provides insights into flower coloration mechanisms of Canna indica.</title>
        <authorList>
            <person name="Li C."/>
        </authorList>
    </citation>
    <scope>NUCLEOTIDE SEQUENCE [LARGE SCALE GENOMIC DNA]</scope>
    <source>
        <tissue evidence="5">Flower</tissue>
    </source>
</reference>
<dbReference type="Pfam" id="PF00251">
    <property type="entry name" value="Glyco_hydro_32N"/>
    <property type="match status" value="1"/>
</dbReference>
<evidence type="ECO:0000313" key="6">
    <source>
        <dbReference type="Proteomes" id="UP001327560"/>
    </source>
</evidence>
<organism evidence="5 6">
    <name type="scientific">Canna indica</name>
    <name type="common">Indian-shot</name>
    <dbReference type="NCBI Taxonomy" id="4628"/>
    <lineage>
        <taxon>Eukaryota</taxon>
        <taxon>Viridiplantae</taxon>
        <taxon>Streptophyta</taxon>
        <taxon>Embryophyta</taxon>
        <taxon>Tracheophyta</taxon>
        <taxon>Spermatophyta</taxon>
        <taxon>Magnoliopsida</taxon>
        <taxon>Liliopsida</taxon>
        <taxon>Zingiberales</taxon>
        <taxon>Cannaceae</taxon>
        <taxon>Canna</taxon>
    </lineage>
</organism>